<dbReference type="Pfam" id="PF21751">
    <property type="entry name" value="DACNV"/>
    <property type="match status" value="1"/>
</dbReference>
<evidence type="ECO:0000259" key="2">
    <source>
        <dbReference type="Pfam" id="PF21751"/>
    </source>
</evidence>
<accession>A0ABD7RGY0</accession>
<dbReference type="InterPro" id="IPR048551">
    <property type="entry name" value="DACNV"/>
</dbReference>
<dbReference type="Gene3D" id="3.40.1700.10">
    <property type="entry name" value="DNA integrity scanning protein, DisA, N-terminal domain"/>
    <property type="match status" value="1"/>
</dbReference>
<comment type="caution">
    <text evidence="3">The sequence shown here is derived from an EMBL/GenBank/DDBJ whole genome shotgun (WGS) entry which is preliminary data.</text>
</comment>
<evidence type="ECO:0008006" key="5">
    <source>
        <dbReference type="Google" id="ProtNLM"/>
    </source>
</evidence>
<sequence>MSFIYPEDLIPHIKMDWENYQKEYESTIKRLKIPAPSPTHLKEILDVLYHVSFLTEESRKISVKSAYFEPNNCDIKNVLNGYEPPIEFDKPIQYSVTEVLRLSPAFNSENTLLMICPKKCVESGCDSNDLVIWGILYLGNEYINLLNGRSDAAMAPPSILTIGVSGPGNLTISTSGRILKRLTGGQLIKSSLSGINRGLVGASLYKSVLRNLSPTNYSENNKFINRFWYLYFSTLSNIVRLTKEKFHGGAIIIVPDYLTTKDEPLSNLLSIKYSIKSTNVWASLTNETQATLEYFDIWDKDNKTLMDYEQEIQSKSTKMKFTKKRYEFEEFLASLTGIDGAVILNTKLEILGFGAEITASTPDIKSIKEAFDEDGKTNKEIPINSFGTRHRSAIRLCSNIDDAIAFVVSQDGSVKAIKKEKNSLFLWKLLL</sequence>
<organism evidence="3 4">
    <name type="scientific">Bacillus cereus</name>
    <dbReference type="NCBI Taxonomy" id="1396"/>
    <lineage>
        <taxon>Bacteria</taxon>
        <taxon>Bacillati</taxon>
        <taxon>Bacillota</taxon>
        <taxon>Bacilli</taxon>
        <taxon>Bacillales</taxon>
        <taxon>Bacillaceae</taxon>
        <taxon>Bacillus</taxon>
        <taxon>Bacillus cereus group</taxon>
    </lineage>
</organism>
<feature type="domain" description="Probable sensor" evidence="2">
    <location>
        <begin position="34"/>
        <end position="136"/>
    </location>
</feature>
<dbReference type="Pfam" id="PF02457">
    <property type="entry name" value="DAC"/>
    <property type="match status" value="1"/>
</dbReference>
<evidence type="ECO:0000313" key="4">
    <source>
        <dbReference type="Proteomes" id="UP000309400"/>
    </source>
</evidence>
<name>A0ABD7RGY0_BACCE</name>
<dbReference type="SUPFAM" id="SSF143597">
    <property type="entry name" value="YojJ-like"/>
    <property type="match status" value="1"/>
</dbReference>
<dbReference type="RefSeq" id="WP_042511339.1">
    <property type="nucleotide sequence ID" value="NZ_JARPPZ010000055.1"/>
</dbReference>
<evidence type="ECO:0000259" key="1">
    <source>
        <dbReference type="Pfam" id="PF02457"/>
    </source>
</evidence>
<dbReference type="InterPro" id="IPR003390">
    <property type="entry name" value="DNA_integrity_scan_DisA_N"/>
</dbReference>
<proteinExistence type="predicted"/>
<reference evidence="3 4" key="1">
    <citation type="submission" date="2019-06" db="EMBL/GenBank/DDBJ databases">
        <title>Biocontrol Bacillus strains from Vietnam.</title>
        <authorList>
            <person name="Borriss R."/>
            <person name="Lasch P."/>
            <person name="Thanh Tam L.T."/>
        </authorList>
    </citation>
    <scope>NUCLEOTIDE SEQUENCE [LARGE SCALE GENOMIC DNA]</scope>
    <source>
        <strain evidence="3 4">A8</strain>
    </source>
</reference>
<dbReference type="InterPro" id="IPR036888">
    <property type="entry name" value="DNA_integrity_DisA_N_sf"/>
</dbReference>
<dbReference type="EMBL" id="VDDR01000004">
    <property type="protein sequence ID" value="TNB99969.1"/>
    <property type="molecule type" value="Genomic_DNA"/>
</dbReference>
<dbReference type="AlphaFoldDB" id="A0ABD7RGY0"/>
<evidence type="ECO:0000313" key="3">
    <source>
        <dbReference type="EMBL" id="TNB99969.1"/>
    </source>
</evidence>
<gene>
    <name evidence="3" type="ORF">FHG65_10515</name>
</gene>
<protein>
    <recommendedName>
        <fullName evidence="5">DAC domain-containing protein</fullName>
    </recommendedName>
</protein>
<feature type="domain" description="DAC" evidence="1">
    <location>
        <begin position="311"/>
        <end position="420"/>
    </location>
</feature>
<dbReference type="Proteomes" id="UP000309400">
    <property type="component" value="Unassembled WGS sequence"/>
</dbReference>